<dbReference type="InterPro" id="IPR013320">
    <property type="entry name" value="ConA-like_dom_sf"/>
</dbReference>
<dbReference type="InterPro" id="IPR012373">
    <property type="entry name" value="Ferrdict_sens_TM"/>
</dbReference>
<dbReference type="InParanoid" id="A0A1M6N956"/>
<feature type="domain" description="FecR protein" evidence="3">
    <location>
        <begin position="174"/>
        <end position="232"/>
    </location>
</feature>
<dbReference type="SUPFAM" id="SSF49899">
    <property type="entry name" value="Concanavalin A-like lectins/glucanases"/>
    <property type="match status" value="1"/>
</dbReference>
<evidence type="ECO:0000313" key="4">
    <source>
        <dbReference type="EMBL" id="SHJ92174.1"/>
    </source>
</evidence>
<dbReference type="GO" id="GO:0016989">
    <property type="term" value="F:sigma factor antagonist activity"/>
    <property type="evidence" value="ECO:0007669"/>
    <property type="project" value="TreeGrafter"/>
</dbReference>
<evidence type="ECO:0000313" key="5">
    <source>
        <dbReference type="Proteomes" id="UP000184510"/>
    </source>
</evidence>
<dbReference type="STRING" id="1123071.SAMN02745181_2777"/>
<evidence type="ECO:0000256" key="1">
    <source>
        <dbReference type="SAM" id="MobiDB-lite"/>
    </source>
</evidence>
<keyword evidence="5" id="KW-1185">Reference proteome</keyword>
<dbReference type="PANTHER" id="PTHR30273:SF2">
    <property type="entry name" value="PROTEIN FECR"/>
    <property type="match status" value="1"/>
</dbReference>
<sequence length="515" mass="56585">MNQQTFEDLLSRLVDNQLTKEEHAQLELHLLNAPDARAQYLEYMDMQNLLLLEMEKKDHILKDAPKVINIDNVVRMQRKRSVRIATLSAVAVLILTGIILGLLATDKKTPPLAFRTSAGTQYTLTHSSEAGADTSAKTMHHGSRLQVSQGVVEFTFESGVKAIILAPADLTLYNDKTVSLKEGNAWFKVPKGAEGFTVKTKQMDVVDLGTEFGVLSSPQYPDEVHVLRGKVKITSLTGHKEELEATAQQGFSIEHSGHIAETDFRSDLFLTELPKGLAYAHWSFDQVKDGAFTADGSMPELLSGSARPVSTDAHSMQTDGKVGKGVRFDAKPTNTLVSQWYNLPSDQAGSLCCWVKVDQTSLKEHGTGLVAWGVSKQSFDGWSGNIKLALSPEGTVSLLGFNSSFRSNIHVADGHWHHIAATYKANQGQPEVNLYLDGRKVSCDRAILASENTPSIHRTPQSNRIIQEVLFGSNIKNTNPIKGSLDEIYIFKGVIDETTIKQLANGLSYTPEKTK</sequence>
<dbReference type="PANTHER" id="PTHR30273">
    <property type="entry name" value="PERIPLASMIC SIGNAL SENSOR AND SIGMA FACTOR ACTIVATOR FECR-RELATED"/>
    <property type="match status" value="1"/>
</dbReference>
<gene>
    <name evidence="4" type="ORF">SAMN02745181_2777</name>
</gene>
<dbReference type="RefSeq" id="WP_143184360.1">
    <property type="nucleotide sequence ID" value="NZ_FQYR01000005.1"/>
</dbReference>
<proteinExistence type="predicted"/>
<keyword evidence="2" id="KW-0472">Membrane</keyword>
<accession>A0A1M6N956</accession>
<dbReference type="Pfam" id="PF13385">
    <property type="entry name" value="Laminin_G_3"/>
    <property type="match status" value="1"/>
</dbReference>
<evidence type="ECO:0000256" key="2">
    <source>
        <dbReference type="SAM" id="Phobius"/>
    </source>
</evidence>
<organism evidence="4 5">
    <name type="scientific">Rubritalea squalenifaciens DSM 18772</name>
    <dbReference type="NCBI Taxonomy" id="1123071"/>
    <lineage>
        <taxon>Bacteria</taxon>
        <taxon>Pseudomonadati</taxon>
        <taxon>Verrucomicrobiota</taxon>
        <taxon>Verrucomicrobiia</taxon>
        <taxon>Verrucomicrobiales</taxon>
        <taxon>Rubritaleaceae</taxon>
        <taxon>Rubritalea</taxon>
    </lineage>
</organism>
<dbReference type="Pfam" id="PF04773">
    <property type="entry name" value="FecR"/>
    <property type="match status" value="1"/>
</dbReference>
<evidence type="ECO:0000259" key="3">
    <source>
        <dbReference type="Pfam" id="PF04773"/>
    </source>
</evidence>
<dbReference type="Gene3D" id="2.60.120.1440">
    <property type="match status" value="1"/>
</dbReference>
<protein>
    <submittedName>
        <fullName evidence="4">FecR family protein</fullName>
    </submittedName>
</protein>
<reference evidence="4 5" key="1">
    <citation type="submission" date="2016-11" db="EMBL/GenBank/DDBJ databases">
        <authorList>
            <person name="Jaros S."/>
            <person name="Januszkiewicz K."/>
            <person name="Wedrychowicz H."/>
        </authorList>
    </citation>
    <scope>NUCLEOTIDE SEQUENCE [LARGE SCALE GENOMIC DNA]</scope>
    <source>
        <strain evidence="4 5">DSM 18772</strain>
    </source>
</reference>
<dbReference type="Gene3D" id="2.60.120.200">
    <property type="match status" value="1"/>
</dbReference>
<dbReference type="AlphaFoldDB" id="A0A1M6N956"/>
<dbReference type="Proteomes" id="UP000184510">
    <property type="component" value="Unassembled WGS sequence"/>
</dbReference>
<dbReference type="InterPro" id="IPR006860">
    <property type="entry name" value="FecR"/>
</dbReference>
<keyword evidence="2" id="KW-0812">Transmembrane</keyword>
<feature type="transmembrane region" description="Helical" evidence="2">
    <location>
        <begin position="84"/>
        <end position="104"/>
    </location>
</feature>
<keyword evidence="2" id="KW-1133">Transmembrane helix</keyword>
<name>A0A1M6N956_9BACT</name>
<dbReference type="EMBL" id="FQYR01000005">
    <property type="protein sequence ID" value="SHJ92174.1"/>
    <property type="molecule type" value="Genomic_DNA"/>
</dbReference>
<dbReference type="OrthoDB" id="258532at2"/>
<feature type="region of interest" description="Disordered" evidence="1">
    <location>
        <begin position="305"/>
        <end position="325"/>
    </location>
</feature>